<evidence type="ECO:0000256" key="1">
    <source>
        <dbReference type="SAM" id="MobiDB-lite"/>
    </source>
</evidence>
<feature type="region of interest" description="Disordered" evidence="1">
    <location>
        <begin position="156"/>
        <end position="183"/>
    </location>
</feature>
<dbReference type="OrthoDB" id="2556454at2759"/>
<organism evidence="2 3">
    <name type="scientific">Pseudozyma antarctica</name>
    <name type="common">Yeast</name>
    <name type="synonym">Candida antarctica</name>
    <dbReference type="NCBI Taxonomy" id="84753"/>
    <lineage>
        <taxon>Eukaryota</taxon>
        <taxon>Fungi</taxon>
        <taxon>Dikarya</taxon>
        <taxon>Basidiomycota</taxon>
        <taxon>Ustilaginomycotina</taxon>
        <taxon>Ustilaginomycetes</taxon>
        <taxon>Ustilaginales</taxon>
        <taxon>Ustilaginaceae</taxon>
        <taxon>Moesziomyces</taxon>
    </lineage>
</organism>
<gene>
    <name evidence="2" type="ORF">PSANT_02988</name>
</gene>
<reference evidence="2" key="1">
    <citation type="submission" date="2018-03" db="EMBL/GenBank/DDBJ databases">
        <authorList>
            <person name="Guldener U."/>
        </authorList>
    </citation>
    <scope>NUCLEOTIDE SEQUENCE [LARGE SCALE GENOMIC DNA]</scope>
    <source>
        <strain evidence="2">ATCC34888</strain>
    </source>
</reference>
<keyword evidence="3" id="KW-1185">Reference proteome</keyword>
<accession>A0A5C3FLS1</accession>
<feature type="region of interest" description="Disordered" evidence="1">
    <location>
        <begin position="210"/>
        <end position="233"/>
    </location>
</feature>
<feature type="compositionally biased region" description="Basic residues" evidence="1">
    <location>
        <begin position="113"/>
        <end position="130"/>
    </location>
</feature>
<protein>
    <submittedName>
        <fullName evidence="2">Uncharacterized protein</fullName>
    </submittedName>
</protein>
<feature type="region of interest" description="Disordered" evidence="1">
    <location>
        <begin position="304"/>
        <end position="359"/>
    </location>
</feature>
<dbReference type="AlphaFoldDB" id="A0A5C3FLS1"/>
<dbReference type="EMBL" id="OOIQ01000006">
    <property type="protein sequence ID" value="SPO45302.1"/>
    <property type="molecule type" value="Genomic_DNA"/>
</dbReference>
<feature type="compositionally biased region" description="Basic and acidic residues" evidence="1">
    <location>
        <begin position="329"/>
        <end position="359"/>
    </location>
</feature>
<dbReference type="Proteomes" id="UP000325008">
    <property type="component" value="Unassembled WGS sequence"/>
</dbReference>
<comment type="caution">
    <text evidence="2">The sequence shown here is derived from an EMBL/GenBank/DDBJ whole genome shotgun (WGS) entry which is preliminary data.</text>
</comment>
<evidence type="ECO:0000313" key="3">
    <source>
        <dbReference type="Proteomes" id="UP000325008"/>
    </source>
</evidence>
<name>A0A5C3FLS1_PSEA2</name>
<sequence>MLPPVLLWTVASFTVEGMSEPSSCDLRGDSLERGLPRNPARVLREHSWYAELVEDIVCELERSHRSAHDRIKAHGSHDAGVQVYFASFSSLFARYRQQKRLATQPNVAAARDSRRRQSTRAQKKRKRRSKYLTGDEELRRRFHGFDFAAIREAMSAEVSEAEEESQTGSQHHAGSDGGGDGHAHAIVVVAPPWRPLELHNAQREIDTRLEQRRASAVAPSPTPTKTGSRRTGRVCWPTSSVAMMPFPGSVQRWMVNGEIASRCPHLVANFSPNNVGTVEAGSVTAIIRTPEQWGQQPPCRIHEPVASSAAPEQAAAVASSSDPRSPGSELHRDHTELDSDDNHGTVHGWDDLLDPGLRD</sequence>
<feature type="region of interest" description="Disordered" evidence="1">
    <location>
        <begin position="102"/>
        <end position="132"/>
    </location>
</feature>
<feature type="compositionally biased region" description="Low complexity" evidence="1">
    <location>
        <begin position="304"/>
        <end position="321"/>
    </location>
</feature>
<proteinExistence type="predicted"/>
<evidence type="ECO:0000313" key="2">
    <source>
        <dbReference type="EMBL" id="SPO45302.1"/>
    </source>
</evidence>